<proteinExistence type="predicted"/>
<evidence type="ECO:0000313" key="1">
    <source>
        <dbReference type="Proteomes" id="UP000887569"/>
    </source>
</evidence>
<dbReference type="Proteomes" id="UP000887569">
    <property type="component" value="Unplaced"/>
</dbReference>
<accession>A0A915BA92</accession>
<reference evidence="2" key="1">
    <citation type="submission" date="2022-11" db="UniProtKB">
        <authorList>
            <consortium name="WormBaseParasite"/>
        </authorList>
    </citation>
    <scope>IDENTIFICATION</scope>
</reference>
<name>A0A915BA92_PARUN</name>
<protein>
    <submittedName>
        <fullName evidence="2">Uncharacterized protein</fullName>
    </submittedName>
</protein>
<organism evidence="1 2">
    <name type="scientific">Parascaris univalens</name>
    <name type="common">Nematode worm</name>
    <dbReference type="NCBI Taxonomy" id="6257"/>
    <lineage>
        <taxon>Eukaryota</taxon>
        <taxon>Metazoa</taxon>
        <taxon>Ecdysozoa</taxon>
        <taxon>Nematoda</taxon>
        <taxon>Chromadorea</taxon>
        <taxon>Rhabditida</taxon>
        <taxon>Spirurina</taxon>
        <taxon>Ascaridomorpha</taxon>
        <taxon>Ascaridoidea</taxon>
        <taxon>Ascarididae</taxon>
        <taxon>Parascaris</taxon>
    </lineage>
</organism>
<dbReference type="AlphaFoldDB" id="A0A915BA92"/>
<evidence type="ECO:0000313" key="2">
    <source>
        <dbReference type="WBParaSite" id="PgR030_g006_t01"/>
    </source>
</evidence>
<dbReference type="WBParaSite" id="PgR030_g006_t01">
    <property type="protein sequence ID" value="PgR030_g006_t01"/>
    <property type="gene ID" value="PgR030_g006"/>
</dbReference>
<sequence length="105" mass="11774">VCWEFILCGTRVGCNTFFCNISTSVLFISLPLHTTHLCLSFQLPFSIVASESIHLLVAFNSHPQANTSPLGILGKRVLICYSITKPPLPSYSFGKMPFDDWVHWN</sequence>
<keyword evidence="1" id="KW-1185">Reference proteome</keyword>